<gene>
    <name evidence="2" type="ORF">E2C01_022392</name>
</gene>
<dbReference type="EMBL" id="VSRR010002027">
    <property type="protein sequence ID" value="MPC29172.1"/>
    <property type="molecule type" value="Genomic_DNA"/>
</dbReference>
<comment type="caution">
    <text evidence="2">The sequence shown here is derived from an EMBL/GenBank/DDBJ whole genome shotgun (WGS) entry which is preliminary data.</text>
</comment>
<evidence type="ECO:0000313" key="2">
    <source>
        <dbReference type="EMBL" id="MPC29172.1"/>
    </source>
</evidence>
<reference evidence="2 3" key="1">
    <citation type="submission" date="2019-05" db="EMBL/GenBank/DDBJ databases">
        <title>Another draft genome of Portunus trituberculatus and its Hox gene families provides insights of decapod evolution.</title>
        <authorList>
            <person name="Jeong J.-H."/>
            <person name="Song I."/>
            <person name="Kim S."/>
            <person name="Choi T."/>
            <person name="Kim D."/>
            <person name="Ryu S."/>
            <person name="Kim W."/>
        </authorList>
    </citation>
    <scope>NUCLEOTIDE SEQUENCE [LARGE SCALE GENOMIC DNA]</scope>
    <source>
        <tissue evidence="2">Muscle</tissue>
    </source>
</reference>
<organism evidence="2 3">
    <name type="scientific">Portunus trituberculatus</name>
    <name type="common">Swimming crab</name>
    <name type="synonym">Neptunus trituberculatus</name>
    <dbReference type="NCBI Taxonomy" id="210409"/>
    <lineage>
        <taxon>Eukaryota</taxon>
        <taxon>Metazoa</taxon>
        <taxon>Ecdysozoa</taxon>
        <taxon>Arthropoda</taxon>
        <taxon>Crustacea</taxon>
        <taxon>Multicrustacea</taxon>
        <taxon>Malacostraca</taxon>
        <taxon>Eumalacostraca</taxon>
        <taxon>Eucarida</taxon>
        <taxon>Decapoda</taxon>
        <taxon>Pleocyemata</taxon>
        <taxon>Brachyura</taxon>
        <taxon>Eubrachyura</taxon>
        <taxon>Portunoidea</taxon>
        <taxon>Portunidae</taxon>
        <taxon>Portuninae</taxon>
        <taxon>Portunus</taxon>
    </lineage>
</organism>
<sequence length="82" mass="9250">MRRPREGADNITRPEKRRSCCDVNKPAASIQYREPPDEHQTSSVSSVDMTKTFTRAMQSEASCDSRVLSEAVSHFSPQTCFI</sequence>
<name>A0A5B7E579_PORTR</name>
<evidence type="ECO:0000313" key="3">
    <source>
        <dbReference type="Proteomes" id="UP000324222"/>
    </source>
</evidence>
<proteinExistence type="predicted"/>
<dbReference type="Proteomes" id="UP000324222">
    <property type="component" value="Unassembled WGS sequence"/>
</dbReference>
<protein>
    <submittedName>
        <fullName evidence="2">Uncharacterized protein</fullName>
    </submittedName>
</protein>
<evidence type="ECO:0000256" key="1">
    <source>
        <dbReference type="SAM" id="MobiDB-lite"/>
    </source>
</evidence>
<keyword evidence="3" id="KW-1185">Reference proteome</keyword>
<feature type="region of interest" description="Disordered" evidence="1">
    <location>
        <begin position="1"/>
        <end position="20"/>
    </location>
</feature>
<accession>A0A5B7E579</accession>
<dbReference type="AlphaFoldDB" id="A0A5B7E579"/>